<name>A0A0W1R572_9EURY</name>
<dbReference type="InterPro" id="IPR028098">
    <property type="entry name" value="Glyco_trans_4-like_N"/>
</dbReference>
<evidence type="ECO:0000259" key="1">
    <source>
        <dbReference type="Pfam" id="PF00534"/>
    </source>
</evidence>
<dbReference type="Pfam" id="PF13579">
    <property type="entry name" value="Glyco_trans_4_4"/>
    <property type="match status" value="1"/>
</dbReference>
<dbReference type="GO" id="GO:0016757">
    <property type="term" value="F:glycosyltransferase activity"/>
    <property type="evidence" value="ECO:0007669"/>
    <property type="project" value="InterPro"/>
</dbReference>
<gene>
    <name evidence="3" type="ORF">AUR64_19380</name>
</gene>
<evidence type="ECO:0000313" key="4">
    <source>
        <dbReference type="Proteomes" id="UP000054387"/>
    </source>
</evidence>
<comment type="caution">
    <text evidence="3">The sequence shown here is derived from an EMBL/GenBank/DDBJ whole genome shotgun (WGS) entry which is preliminary data.</text>
</comment>
<dbReference type="Pfam" id="PF00534">
    <property type="entry name" value="Glycos_transf_1"/>
    <property type="match status" value="1"/>
</dbReference>
<evidence type="ECO:0000259" key="2">
    <source>
        <dbReference type="Pfam" id="PF13579"/>
    </source>
</evidence>
<evidence type="ECO:0000313" key="3">
    <source>
        <dbReference type="EMBL" id="KTG08395.1"/>
    </source>
</evidence>
<keyword evidence="4" id="KW-1185">Reference proteome</keyword>
<dbReference type="AlphaFoldDB" id="A0A0W1R572"/>
<organism evidence="3 4">
    <name type="scientific">Haloprofundus marisrubri</name>
    <dbReference type="NCBI Taxonomy" id="1514971"/>
    <lineage>
        <taxon>Archaea</taxon>
        <taxon>Methanobacteriati</taxon>
        <taxon>Methanobacteriota</taxon>
        <taxon>Stenosarchaea group</taxon>
        <taxon>Halobacteria</taxon>
        <taxon>Halobacteriales</taxon>
        <taxon>Haloferacaceae</taxon>
        <taxon>Haloprofundus</taxon>
    </lineage>
</organism>
<dbReference type="EMBL" id="LOPU01000031">
    <property type="protein sequence ID" value="KTG08395.1"/>
    <property type="molecule type" value="Genomic_DNA"/>
</dbReference>
<feature type="domain" description="Glycosyl transferase family 1" evidence="1">
    <location>
        <begin position="189"/>
        <end position="273"/>
    </location>
</feature>
<sequence>MRVLQLITSTRSFFEQQVEALEAQGVDCTVVSVPAEYSPDSPRTVRDYLRYYPEVLAEGLDSYDLVHANYGLTVPFALAQPTRPLVLTLWGTDIMGEYGWLRHISKMGARAADETVLPSRAMASHLGENYTHLPFGVDTDRFRPIDRTEARERIGWDEGEKVALFPYEKSRDEKDYPRAQAVVDAADTDVTLRTISNVPYEEMPYYMNASDALLVTSQRESGPMVVKEAAACGLPVVSTDVGFVRDEFGDAPGVAVGRTNDELASGLDRLVAEVDSLSDRERRRSVSPDVSVDRMGERLASLYECVAQGAA</sequence>
<accession>A0A0W1R572</accession>
<dbReference type="Proteomes" id="UP000054387">
    <property type="component" value="Unassembled WGS sequence"/>
</dbReference>
<dbReference type="RefSeq" id="WP_058583115.1">
    <property type="nucleotide sequence ID" value="NZ_LOPU01000031.1"/>
</dbReference>
<dbReference type="STRING" id="1514971.AUR64_19380"/>
<proteinExistence type="predicted"/>
<dbReference type="CDD" id="cd03801">
    <property type="entry name" value="GT4_PimA-like"/>
    <property type="match status" value="1"/>
</dbReference>
<feature type="domain" description="Glycosyltransferase subfamily 4-like N-terminal" evidence="2">
    <location>
        <begin position="22"/>
        <end position="128"/>
    </location>
</feature>
<dbReference type="InterPro" id="IPR001296">
    <property type="entry name" value="Glyco_trans_1"/>
</dbReference>
<dbReference type="PANTHER" id="PTHR12526">
    <property type="entry name" value="GLYCOSYLTRANSFERASE"/>
    <property type="match status" value="1"/>
</dbReference>
<reference evidence="3 4" key="1">
    <citation type="submission" date="2015-12" db="EMBL/GenBank/DDBJ databases">
        <title>Haloprofundus marisrubri gen. nov., sp. nov., an extremely halophilic archaeon isolated from the Discovery deep brine-seawater interface in the Red Sea.</title>
        <authorList>
            <person name="Zhang G."/>
            <person name="Stingl U."/>
            <person name="Rashid M."/>
        </authorList>
    </citation>
    <scope>NUCLEOTIDE SEQUENCE [LARGE SCALE GENOMIC DNA]</scope>
    <source>
        <strain evidence="3 4">SB9</strain>
    </source>
</reference>
<dbReference type="Gene3D" id="3.40.50.2000">
    <property type="entry name" value="Glycogen Phosphorylase B"/>
    <property type="match status" value="2"/>
</dbReference>
<protein>
    <submittedName>
        <fullName evidence="3">Glycosyl transferase family 1</fullName>
    </submittedName>
</protein>
<dbReference type="OrthoDB" id="193395at2157"/>
<dbReference type="SUPFAM" id="SSF53756">
    <property type="entry name" value="UDP-Glycosyltransferase/glycogen phosphorylase"/>
    <property type="match status" value="1"/>
</dbReference>
<keyword evidence="3" id="KW-0808">Transferase</keyword>